<name>A0A6M3IMP9_9ZZZZ</name>
<evidence type="ECO:0000313" key="2">
    <source>
        <dbReference type="EMBL" id="QJA58565.1"/>
    </source>
</evidence>
<evidence type="ECO:0000256" key="1">
    <source>
        <dbReference type="SAM" id="MobiDB-lite"/>
    </source>
</evidence>
<accession>A0A6M3IMP9</accession>
<sequence>MQIRTGRRSPNPTPNPVKNPVHKYSNILTSIFDLLVSGPSPTPPSNEWYPILIKDLVDRVGRDMSPFANFRDRSPLHLEF</sequence>
<proteinExistence type="predicted"/>
<feature type="region of interest" description="Disordered" evidence="1">
    <location>
        <begin position="1"/>
        <end position="20"/>
    </location>
</feature>
<dbReference type="EMBL" id="MT141329">
    <property type="protein sequence ID" value="QJA58565.1"/>
    <property type="molecule type" value="Genomic_DNA"/>
</dbReference>
<reference evidence="2" key="1">
    <citation type="submission" date="2020-03" db="EMBL/GenBank/DDBJ databases">
        <title>The deep terrestrial virosphere.</title>
        <authorList>
            <person name="Holmfeldt K."/>
            <person name="Nilsson E."/>
            <person name="Simone D."/>
            <person name="Lopez-Fernandez M."/>
            <person name="Wu X."/>
            <person name="de Brujin I."/>
            <person name="Lundin D."/>
            <person name="Andersson A."/>
            <person name="Bertilsson S."/>
            <person name="Dopson M."/>
        </authorList>
    </citation>
    <scope>NUCLEOTIDE SEQUENCE</scope>
    <source>
        <strain evidence="2">MM415B01437</strain>
    </source>
</reference>
<gene>
    <name evidence="2" type="ORF">MM415B01437_0017</name>
</gene>
<organism evidence="2">
    <name type="scientific">viral metagenome</name>
    <dbReference type="NCBI Taxonomy" id="1070528"/>
    <lineage>
        <taxon>unclassified sequences</taxon>
        <taxon>metagenomes</taxon>
        <taxon>organismal metagenomes</taxon>
    </lineage>
</organism>
<dbReference type="AlphaFoldDB" id="A0A6M3IMP9"/>
<protein>
    <submittedName>
        <fullName evidence="2">Uncharacterized protein</fullName>
    </submittedName>
</protein>